<evidence type="ECO:0000256" key="2">
    <source>
        <dbReference type="SAM" id="Phobius"/>
    </source>
</evidence>
<feature type="compositionally biased region" description="Basic and acidic residues" evidence="1">
    <location>
        <begin position="72"/>
        <end position="87"/>
    </location>
</feature>
<organism evidence="3 4">
    <name type="scientific">Larinioides sclopetarius</name>
    <dbReference type="NCBI Taxonomy" id="280406"/>
    <lineage>
        <taxon>Eukaryota</taxon>
        <taxon>Metazoa</taxon>
        <taxon>Ecdysozoa</taxon>
        <taxon>Arthropoda</taxon>
        <taxon>Chelicerata</taxon>
        <taxon>Arachnida</taxon>
        <taxon>Araneae</taxon>
        <taxon>Araneomorphae</taxon>
        <taxon>Entelegynae</taxon>
        <taxon>Araneoidea</taxon>
        <taxon>Araneidae</taxon>
        <taxon>Larinioides</taxon>
    </lineage>
</organism>
<evidence type="ECO:0000313" key="3">
    <source>
        <dbReference type="EMBL" id="CAL1287873.1"/>
    </source>
</evidence>
<dbReference type="EMBL" id="CAXIEN010000223">
    <property type="protein sequence ID" value="CAL1287873.1"/>
    <property type="molecule type" value="Genomic_DNA"/>
</dbReference>
<feature type="transmembrane region" description="Helical" evidence="2">
    <location>
        <begin position="190"/>
        <end position="215"/>
    </location>
</feature>
<feature type="compositionally biased region" description="Basic residues" evidence="1">
    <location>
        <begin position="59"/>
        <end position="71"/>
    </location>
</feature>
<dbReference type="AlphaFoldDB" id="A0AAV2AUZ9"/>
<protein>
    <submittedName>
        <fullName evidence="3">Uncharacterized protein</fullName>
    </submittedName>
</protein>
<keyword evidence="2" id="KW-1133">Transmembrane helix</keyword>
<keyword evidence="2" id="KW-0812">Transmembrane</keyword>
<evidence type="ECO:0000256" key="1">
    <source>
        <dbReference type="SAM" id="MobiDB-lite"/>
    </source>
</evidence>
<sequence length="254" mass="28896">MQTMESTNVSSNQELTRVMQVPNVVLPPDIECLDTSGLPDSFNGPKFHRGDKTHSSLRIPKRPPSKRRLCRHHSDSETRRQQDDQSSRRPVSRRSSRKVRRSVSAIETNKTRYKPRVRRSISERSGLLFAGRHLVPPRSRPHSMCDHHSSRYSSTKTLSSNVSLSEIVAVEFGLKEIPGLTPKEARRRRAVCTVMLVSVILLVLSVVLVAVTLFLSPAVDEVLNYCTQFIADRKILPYRTDWSEINSLNRNSIE</sequence>
<comment type="caution">
    <text evidence="3">The sequence shown here is derived from an EMBL/GenBank/DDBJ whole genome shotgun (WGS) entry which is preliminary data.</text>
</comment>
<keyword evidence="4" id="KW-1185">Reference proteome</keyword>
<feature type="compositionally biased region" description="Basic residues" evidence="1">
    <location>
        <begin position="90"/>
        <end position="101"/>
    </location>
</feature>
<reference evidence="3 4" key="1">
    <citation type="submission" date="2024-04" db="EMBL/GenBank/DDBJ databases">
        <authorList>
            <person name="Rising A."/>
            <person name="Reimegard J."/>
            <person name="Sonavane S."/>
            <person name="Akerstrom W."/>
            <person name="Nylinder S."/>
            <person name="Hedman E."/>
            <person name="Kallberg Y."/>
        </authorList>
    </citation>
    <scope>NUCLEOTIDE SEQUENCE [LARGE SCALE GENOMIC DNA]</scope>
</reference>
<proteinExistence type="predicted"/>
<evidence type="ECO:0000313" key="4">
    <source>
        <dbReference type="Proteomes" id="UP001497382"/>
    </source>
</evidence>
<accession>A0AAV2AUZ9</accession>
<dbReference type="Proteomes" id="UP001497382">
    <property type="component" value="Unassembled WGS sequence"/>
</dbReference>
<keyword evidence="2" id="KW-0472">Membrane</keyword>
<gene>
    <name evidence="3" type="ORF">LARSCL_LOCUS15068</name>
</gene>
<name>A0AAV2AUZ9_9ARAC</name>
<feature type="region of interest" description="Disordered" evidence="1">
    <location>
        <begin position="41"/>
        <end position="117"/>
    </location>
</feature>